<accession>A0ABS7KB65</accession>
<dbReference type="Pfam" id="PF01411">
    <property type="entry name" value="tRNA-synt_2c"/>
    <property type="match status" value="1"/>
</dbReference>
<organism evidence="4 5">
    <name type="scientific">Mesobacillus maritimus</name>
    <dbReference type="NCBI Taxonomy" id="1643336"/>
    <lineage>
        <taxon>Bacteria</taxon>
        <taxon>Bacillati</taxon>
        <taxon>Bacillota</taxon>
        <taxon>Bacilli</taxon>
        <taxon>Bacillales</taxon>
        <taxon>Bacillaceae</taxon>
        <taxon>Mesobacillus</taxon>
    </lineage>
</organism>
<evidence type="ECO:0000259" key="3">
    <source>
        <dbReference type="Pfam" id="PF01411"/>
    </source>
</evidence>
<dbReference type="PANTHER" id="PTHR43462:SF1">
    <property type="entry name" value="ALANYL-TRNA EDITING PROTEIN AARSD1"/>
    <property type="match status" value="1"/>
</dbReference>
<feature type="domain" description="Alanyl-tRNA synthetase class IIc N-terminal" evidence="3">
    <location>
        <begin position="2"/>
        <end position="62"/>
    </location>
</feature>
<dbReference type="PANTHER" id="PTHR43462">
    <property type="entry name" value="ALANYL-TRNA EDITING PROTEIN"/>
    <property type="match status" value="1"/>
</dbReference>
<dbReference type="InterPro" id="IPR018164">
    <property type="entry name" value="Ala-tRNA-synth_IIc_N"/>
</dbReference>
<dbReference type="SUPFAM" id="SSF50447">
    <property type="entry name" value="Translation proteins"/>
    <property type="match status" value="1"/>
</dbReference>
<dbReference type="Proteomes" id="UP000769780">
    <property type="component" value="Unassembled WGS sequence"/>
</dbReference>
<proteinExistence type="predicted"/>
<keyword evidence="2" id="KW-0862">Zinc</keyword>
<name>A0ABS7KB65_9BACI</name>
<sequence>MFDQTIFYPGGGGRPCDKGFIKQGEEIYEVVNIKKRDGEIIHELDRQLHDKQQAIIMQIDWSWRVQKMRYYTLLHVIAVICINMTML</sequence>
<evidence type="ECO:0000313" key="5">
    <source>
        <dbReference type="Proteomes" id="UP000769780"/>
    </source>
</evidence>
<dbReference type="InterPro" id="IPR009000">
    <property type="entry name" value="Transl_B-barrel_sf"/>
</dbReference>
<evidence type="ECO:0000313" key="4">
    <source>
        <dbReference type="EMBL" id="MBY0099506.1"/>
    </source>
</evidence>
<reference evidence="4 5" key="1">
    <citation type="submission" date="2020-07" db="EMBL/GenBank/DDBJ databases">
        <title>Fungal Genomes of the International Space Station.</title>
        <authorList>
            <person name="Seuylemezian A."/>
            <person name="Singh N.K."/>
            <person name="Wood J."/>
            <person name="Venkateswaran K."/>
        </authorList>
    </citation>
    <scope>NUCLEOTIDE SEQUENCE [LARGE SCALE GENOMIC DNA]</scope>
    <source>
        <strain evidence="4 5">PL-B2</strain>
    </source>
</reference>
<evidence type="ECO:0000256" key="2">
    <source>
        <dbReference type="ARBA" id="ARBA00022833"/>
    </source>
</evidence>
<keyword evidence="5" id="KW-1185">Reference proteome</keyword>
<gene>
    <name evidence="4" type="ORF">H0185_22330</name>
</gene>
<dbReference type="Gene3D" id="2.40.30.130">
    <property type="match status" value="1"/>
</dbReference>
<evidence type="ECO:0000256" key="1">
    <source>
        <dbReference type="ARBA" id="ARBA00022723"/>
    </source>
</evidence>
<dbReference type="EMBL" id="JACWFH010000036">
    <property type="protein sequence ID" value="MBY0099506.1"/>
    <property type="molecule type" value="Genomic_DNA"/>
</dbReference>
<protein>
    <recommendedName>
        <fullName evidence="3">Alanyl-tRNA synthetase class IIc N-terminal domain-containing protein</fullName>
    </recommendedName>
</protein>
<comment type="caution">
    <text evidence="4">The sequence shown here is derived from an EMBL/GenBank/DDBJ whole genome shotgun (WGS) entry which is preliminary data.</text>
</comment>
<dbReference type="InterPro" id="IPR051335">
    <property type="entry name" value="Alanyl-tRNA_Editing_Enzymes"/>
</dbReference>
<keyword evidence="1" id="KW-0479">Metal-binding</keyword>